<dbReference type="EMBL" id="JACTVJ010000031">
    <property type="protein sequence ID" value="MBC9718995.1"/>
    <property type="molecule type" value="Genomic_DNA"/>
</dbReference>
<protein>
    <submittedName>
        <fullName evidence="1">Uncharacterized protein</fullName>
    </submittedName>
</protein>
<sequence>MHTDELPNGTLTRDLFERIASALMDVAYVANETGVSFTTGDVVDKVERALPADYPVPEQWTMTRRHMILSMAAELMNEEQRTQPRAAFDC</sequence>
<keyword evidence="2" id="KW-1185">Reference proteome</keyword>
<dbReference type="RefSeq" id="WP_187819422.1">
    <property type="nucleotide sequence ID" value="NZ_JACTVJ010000031.1"/>
</dbReference>
<gene>
    <name evidence="1" type="ORF">H9Y04_41360</name>
</gene>
<dbReference type="Proteomes" id="UP000642284">
    <property type="component" value="Unassembled WGS sequence"/>
</dbReference>
<comment type="caution">
    <text evidence="1">The sequence shown here is derived from an EMBL/GenBank/DDBJ whole genome shotgun (WGS) entry which is preliminary data.</text>
</comment>
<evidence type="ECO:0000313" key="1">
    <source>
        <dbReference type="EMBL" id="MBC9718995.1"/>
    </source>
</evidence>
<proteinExistence type="predicted"/>
<evidence type="ECO:0000313" key="2">
    <source>
        <dbReference type="Proteomes" id="UP000642284"/>
    </source>
</evidence>
<organism evidence="1 2">
    <name type="scientific">Streptomyces polyasparticus</name>
    <dbReference type="NCBI Taxonomy" id="2767826"/>
    <lineage>
        <taxon>Bacteria</taxon>
        <taxon>Bacillati</taxon>
        <taxon>Actinomycetota</taxon>
        <taxon>Actinomycetes</taxon>
        <taxon>Kitasatosporales</taxon>
        <taxon>Streptomycetaceae</taxon>
        <taxon>Streptomyces</taxon>
    </lineage>
</organism>
<accession>A0ABR7SU45</accession>
<reference evidence="1 2" key="1">
    <citation type="submission" date="2020-08" db="EMBL/GenBank/DDBJ databases">
        <title>Genemic of Streptomyces polyaspartic.</title>
        <authorList>
            <person name="Liu W."/>
        </authorList>
    </citation>
    <scope>NUCLEOTIDE SEQUENCE [LARGE SCALE GENOMIC DNA]</scope>
    <source>
        <strain evidence="1 2">TRM66268-LWL</strain>
    </source>
</reference>
<name>A0ABR7SU45_9ACTN</name>